<evidence type="ECO:0000256" key="2">
    <source>
        <dbReference type="SAM" id="SignalP"/>
    </source>
</evidence>
<name>A0AAD7QP56_9ASCO</name>
<reference evidence="3" key="1">
    <citation type="submission" date="2023-03" db="EMBL/GenBank/DDBJ databases">
        <title>Near-Complete genome sequence of Lipomyces tetrasporous NRRL Y-64009, an oleaginous yeast capable of growing on lignocellulosic hydrolysates.</title>
        <authorList>
            <consortium name="Lawrence Berkeley National Laboratory"/>
            <person name="Jagtap S.S."/>
            <person name="Liu J.-J."/>
            <person name="Walukiewicz H.E."/>
            <person name="Pangilinan J."/>
            <person name="Lipzen A."/>
            <person name="Ahrendt S."/>
            <person name="Koriabine M."/>
            <person name="Cobaugh K."/>
            <person name="Salamov A."/>
            <person name="Yoshinaga Y."/>
            <person name="Ng V."/>
            <person name="Daum C."/>
            <person name="Grigoriev I.V."/>
            <person name="Slininger P.J."/>
            <person name="Dien B.S."/>
            <person name="Jin Y.-S."/>
            <person name="Rao C.V."/>
        </authorList>
    </citation>
    <scope>NUCLEOTIDE SEQUENCE</scope>
    <source>
        <strain evidence="3">NRRL Y-64009</strain>
    </source>
</reference>
<accession>A0AAD7QP56</accession>
<proteinExistence type="predicted"/>
<gene>
    <name evidence="3" type="ORF">POJ06DRAFT_259267</name>
</gene>
<dbReference type="RefSeq" id="XP_056041811.1">
    <property type="nucleotide sequence ID" value="XM_056188356.1"/>
</dbReference>
<evidence type="ECO:0000313" key="3">
    <source>
        <dbReference type="EMBL" id="KAJ8098361.1"/>
    </source>
</evidence>
<evidence type="ECO:0008006" key="5">
    <source>
        <dbReference type="Google" id="ProtNLM"/>
    </source>
</evidence>
<sequence>MRTTRKGRLVLRFLAACLAHACTKVGQAASGWLPSLIDHEKLLAVCRVDKLGFCLQCFCATPLTILLIVRWPPKKRQS</sequence>
<comment type="caution">
    <text evidence="3">The sequence shown here is derived from an EMBL/GenBank/DDBJ whole genome shotgun (WGS) entry which is preliminary data.</text>
</comment>
<evidence type="ECO:0000256" key="1">
    <source>
        <dbReference type="SAM" id="Phobius"/>
    </source>
</evidence>
<keyword evidence="1" id="KW-1133">Transmembrane helix</keyword>
<keyword evidence="4" id="KW-1185">Reference proteome</keyword>
<organism evidence="3 4">
    <name type="scientific">Lipomyces tetrasporus</name>
    <dbReference type="NCBI Taxonomy" id="54092"/>
    <lineage>
        <taxon>Eukaryota</taxon>
        <taxon>Fungi</taxon>
        <taxon>Dikarya</taxon>
        <taxon>Ascomycota</taxon>
        <taxon>Saccharomycotina</taxon>
        <taxon>Lipomycetes</taxon>
        <taxon>Lipomycetales</taxon>
        <taxon>Lipomycetaceae</taxon>
        <taxon>Lipomyces</taxon>
    </lineage>
</organism>
<keyword evidence="2" id="KW-0732">Signal</keyword>
<keyword evidence="1" id="KW-0812">Transmembrane</keyword>
<feature type="signal peptide" evidence="2">
    <location>
        <begin position="1"/>
        <end position="28"/>
    </location>
</feature>
<dbReference type="AlphaFoldDB" id="A0AAD7QP56"/>
<evidence type="ECO:0000313" key="4">
    <source>
        <dbReference type="Proteomes" id="UP001217417"/>
    </source>
</evidence>
<dbReference type="Proteomes" id="UP001217417">
    <property type="component" value="Unassembled WGS sequence"/>
</dbReference>
<dbReference type="GeneID" id="80883522"/>
<protein>
    <recommendedName>
        <fullName evidence="5">Secreted protein</fullName>
    </recommendedName>
</protein>
<feature type="transmembrane region" description="Helical" evidence="1">
    <location>
        <begin position="52"/>
        <end position="69"/>
    </location>
</feature>
<keyword evidence="1" id="KW-0472">Membrane</keyword>
<dbReference type="EMBL" id="JARPMG010000009">
    <property type="protein sequence ID" value="KAJ8098361.1"/>
    <property type="molecule type" value="Genomic_DNA"/>
</dbReference>
<feature type="chain" id="PRO_5041917872" description="Secreted protein" evidence="2">
    <location>
        <begin position="29"/>
        <end position="78"/>
    </location>
</feature>